<keyword evidence="4" id="KW-0378">Hydrolase</keyword>
<feature type="domain" description="Adenosine deaminase" evidence="6">
    <location>
        <begin position="43"/>
        <end position="357"/>
    </location>
</feature>
<dbReference type="Pfam" id="PF00962">
    <property type="entry name" value="A_deaminase"/>
    <property type="match status" value="1"/>
</dbReference>
<dbReference type="GO" id="GO:0043103">
    <property type="term" value="P:hypoxanthine salvage"/>
    <property type="evidence" value="ECO:0007669"/>
    <property type="project" value="TreeGrafter"/>
</dbReference>
<evidence type="ECO:0000256" key="4">
    <source>
        <dbReference type="ARBA" id="ARBA00022801"/>
    </source>
</evidence>
<gene>
    <name evidence="7" type="primary">add</name>
    <name evidence="7" type="ORF">C7I84_10285</name>
</gene>
<dbReference type="InterPro" id="IPR006330">
    <property type="entry name" value="Ado/ade_deaminase"/>
</dbReference>
<dbReference type="AlphaFoldDB" id="A0A2P7SF40"/>
<dbReference type="Gene3D" id="3.20.20.140">
    <property type="entry name" value="Metal-dependent hydrolases"/>
    <property type="match status" value="1"/>
</dbReference>
<evidence type="ECO:0000256" key="3">
    <source>
        <dbReference type="ARBA" id="ARBA00022723"/>
    </source>
</evidence>
<dbReference type="GO" id="GO:0005829">
    <property type="term" value="C:cytosol"/>
    <property type="evidence" value="ECO:0007669"/>
    <property type="project" value="TreeGrafter"/>
</dbReference>
<dbReference type="GO" id="GO:0006146">
    <property type="term" value="P:adenine catabolic process"/>
    <property type="evidence" value="ECO:0007669"/>
    <property type="project" value="TreeGrafter"/>
</dbReference>
<reference evidence="7 8" key="1">
    <citation type="submission" date="2018-03" db="EMBL/GenBank/DDBJ databases">
        <title>The draft genome of Mesorhizobium sp. 6GN-30.</title>
        <authorList>
            <person name="Liu L."/>
            <person name="Li L."/>
            <person name="Wang T."/>
            <person name="Zhang X."/>
            <person name="Liang L."/>
        </authorList>
    </citation>
    <scope>NUCLEOTIDE SEQUENCE [LARGE SCALE GENOMIC DNA]</scope>
    <source>
        <strain evidence="7 8">6GN30</strain>
    </source>
</reference>
<proteinExistence type="inferred from homology"/>
<dbReference type="GO" id="GO:0046872">
    <property type="term" value="F:metal ion binding"/>
    <property type="evidence" value="ECO:0007669"/>
    <property type="project" value="UniProtKB-KW"/>
</dbReference>
<comment type="caution">
    <text evidence="7">The sequence shown here is derived from an EMBL/GenBank/DDBJ whole genome shotgun (WGS) entry which is preliminary data.</text>
</comment>
<evidence type="ECO:0000259" key="6">
    <source>
        <dbReference type="Pfam" id="PF00962"/>
    </source>
</evidence>
<dbReference type="InterPro" id="IPR032466">
    <property type="entry name" value="Metal_Hydrolase"/>
</dbReference>
<keyword evidence="5" id="KW-0862">Zinc</keyword>
<accession>A0A2P7SF40</accession>
<keyword evidence="8" id="KW-1185">Reference proteome</keyword>
<dbReference type="NCBIfam" id="TIGR01430">
    <property type="entry name" value="aden_deam"/>
    <property type="match status" value="1"/>
</dbReference>
<comment type="cofactor">
    <cofactor evidence="1">
        <name>Zn(2+)</name>
        <dbReference type="ChEBI" id="CHEBI:29105"/>
    </cofactor>
</comment>
<dbReference type="GO" id="GO:0000034">
    <property type="term" value="F:adenine deaminase activity"/>
    <property type="evidence" value="ECO:0007669"/>
    <property type="project" value="TreeGrafter"/>
</dbReference>
<evidence type="ECO:0000313" key="8">
    <source>
        <dbReference type="Proteomes" id="UP000241229"/>
    </source>
</evidence>
<comment type="similarity">
    <text evidence="2">Belongs to the metallo-dependent hydrolases superfamily. Adenosine and AMP deaminases family.</text>
</comment>
<dbReference type="InterPro" id="IPR001365">
    <property type="entry name" value="A_deaminase_dom"/>
</dbReference>
<dbReference type="EMBL" id="PXYK01000008">
    <property type="protein sequence ID" value="PSJ61080.1"/>
    <property type="molecule type" value="Genomic_DNA"/>
</dbReference>
<protein>
    <submittedName>
        <fullName evidence="7">Adenosine deaminase</fullName>
    </submittedName>
</protein>
<dbReference type="PANTHER" id="PTHR43114">
    <property type="entry name" value="ADENINE DEAMINASE"/>
    <property type="match status" value="1"/>
</dbReference>
<organism evidence="7 8">
    <name type="scientific">Kumtagia ephedrae</name>
    <dbReference type="NCBI Taxonomy" id="2116701"/>
    <lineage>
        <taxon>Bacteria</taxon>
        <taxon>Pseudomonadati</taxon>
        <taxon>Pseudomonadota</taxon>
        <taxon>Alphaproteobacteria</taxon>
        <taxon>Hyphomicrobiales</taxon>
        <taxon>Phyllobacteriaceae</taxon>
        <taxon>Kumtagia</taxon>
    </lineage>
</organism>
<name>A0A2P7SF40_9HYPH</name>
<evidence type="ECO:0000313" key="7">
    <source>
        <dbReference type="EMBL" id="PSJ61080.1"/>
    </source>
</evidence>
<dbReference type="SUPFAM" id="SSF51556">
    <property type="entry name" value="Metallo-dependent hydrolases"/>
    <property type="match status" value="1"/>
</dbReference>
<sequence length="378" mass="41335">MNIEHAGGRTHRGRGMARRLARRFLPAIRGSIMSLASFVQRMPKAELHLHLEGAVSASTFAELAARNGVALPAGKPVAELYSYGNLQDFLKVYDLVCASIRTADDFSRVTFETLERCALGGARYVEMFFSPHAHLAHGVAYATMLDGILDGFRRAKERYGLVAKLIPAHAKPLGVEGGERFLDMVLAERPAEVIGIGFDYDERPNPPPMFAGIVERARAAGLNVTNHAGEDGPADYVRDSVDVLGLGRVDHGYHVVDDPALVEHCRERNIVFTCCPTTTLTTTVWRNLAAPDHAIRRMIEAGLNVTIHTDDPAMFGTTLDREYALVAENFGLSPQALKTIALAGLQAAWLDDGVKQAWIADWSAEIDRLIDTELPLPS</sequence>
<dbReference type="PANTHER" id="PTHR43114:SF6">
    <property type="entry name" value="ADENINE DEAMINASE"/>
    <property type="match status" value="1"/>
</dbReference>
<dbReference type="OrthoDB" id="105475at2"/>
<evidence type="ECO:0000256" key="2">
    <source>
        <dbReference type="ARBA" id="ARBA00006676"/>
    </source>
</evidence>
<keyword evidence="3" id="KW-0479">Metal-binding</keyword>
<evidence type="ECO:0000256" key="5">
    <source>
        <dbReference type="ARBA" id="ARBA00022833"/>
    </source>
</evidence>
<evidence type="ECO:0000256" key="1">
    <source>
        <dbReference type="ARBA" id="ARBA00001947"/>
    </source>
</evidence>
<dbReference type="Proteomes" id="UP000241229">
    <property type="component" value="Unassembled WGS sequence"/>
</dbReference>